<dbReference type="PROSITE" id="PS00737">
    <property type="entry name" value="THIOLASE_2"/>
    <property type="match status" value="1"/>
</dbReference>
<dbReference type="FunFam" id="3.40.47.10:FF:000010">
    <property type="entry name" value="Acetyl-CoA acetyltransferase (Thiolase)"/>
    <property type="match status" value="1"/>
</dbReference>
<keyword evidence="4 8" id="KW-0012">Acyltransferase</keyword>
<feature type="domain" description="Thiolase N-terminal" evidence="9">
    <location>
        <begin position="5"/>
        <end position="250"/>
    </location>
</feature>
<dbReference type="PANTHER" id="PTHR43365:SF1">
    <property type="entry name" value="ACETYL-COA C-ACYLTRANSFERASE"/>
    <property type="match status" value="1"/>
</dbReference>
<name>A0A2T2WER9_9FIRM</name>
<dbReference type="InterPro" id="IPR016039">
    <property type="entry name" value="Thiolase-like"/>
</dbReference>
<evidence type="ECO:0000256" key="7">
    <source>
        <dbReference type="PIRSR" id="PIRSR000429-1"/>
    </source>
</evidence>
<sequence length="380" mass="40648">MKQAYIVDGVRTPFGRRQGGLSRMRPDNLAAFTLTALVEQTQVEPGWIEDIRMGCVTQVGEQGFNIGRVAPLIAGFPVEVPGVSINRMCASSLEAVNQAAQAIRADVHDLVIAAGVESMSRVPMGSDGSTLSDTLISRYNVVPQGISAEMIAEKWELSREMLDRFSWESHQRALKAQESGYFSEEIVAVETTDADGNPVVVSSDEGPRSDTTVEKMSTLRPVFKPDGRVTAANSSQLTDGAVALLLASESGLKAHSLRPRARVVAMAVVGVDPVIMLTGPIPATAKVLEKAQLKFDQIDVFEVNEAFASVVLAWGAEYHPDWAKVNPNGGAIALGHPLGASGGRLTLTAVHELERIGGRYALVTMCIGWGMAVATIIERV</sequence>
<evidence type="ECO:0000256" key="3">
    <source>
        <dbReference type="ARBA" id="ARBA00022679"/>
    </source>
</evidence>
<evidence type="ECO:0000259" key="9">
    <source>
        <dbReference type="Pfam" id="PF00108"/>
    </source>
</evidence>
<dbReference type="PROSITE" id="PS00099">
    <property type="entry name" value="THIOLASE_3"/>
    <property type="match status" value="1"/>
</dbReference>
<dbReference type="PANTHER" id="PTHR43365">
    <property type="entry name" value="BLR7806 PROTEIN"/>
    <property type="match status" value="1"/>
</dbReference>
<evidence type="ECO:0000313" key="12">
    <source>
        <dbReference type="Proteomes" id="UP000241848"/>
    </source>
</evidence>
<comment type="caution">
    <text evidence="11">The sequence shown here is derived from an EMBL/GenBank/DDBJ whole genome shotgun (WGS) entry which is preliminary data.</text>
</comment>
<dbReference type="Proteomes" id="UP000241848">
    <property type="component" value="Unassembled WGS sequence"/>
</dbReference>
<evidence type="ECO:0000256" key="8">
    <source>
        <dbReference type="RuleBase" id="RU003557"/>
    </source>
</evidence>
<dbReference type="Pfam" id="PF00108">
    <property type="entry name" value="Thiolase_N"/>
    <property type="match status" value="1"/>
</dbReference>
<feature type="active site" description="Acyl-thioester intermediate" evidence="7">
    <location>
        <position position="89"/>
    </location>
</feature>
<evidence type="ECO:0000256" key="5">
    <source>
        <dbReference type="ARBA" id="ARBA00044137"/>
    </source>
</evidence>
<evidence type="ECO:0000256" key="4">
    <source>
        <dbReference type="ARBA" id="ARBA00023315"/>
    </source>
</evidence>
<keyword evidence="3 8" id="KW-0808">Transferase</keyword>
<dbReference type="Pfam" id="PF02803">
    <property type="entry name" value="Thiolase_C"/>
    <property type="match status" value="1"/>
</dbReference>
<evidence type="ECO:0000259" key="10">
    <source>
        <dbReference type="Pfam" id="PF02803"/>
    </source>
</evidence>
<comment type="similarity">
    <text evidence="2 8">Belongs to the thiolase-like superfamily. Thiolase family.</text>
</comment>
<reference evidence="11 12" key="1">
    <citation type="journal article" date="2014" name="BMC Genomics">
        <title>Comparison of environmental and isolate Sulfobacillus genomes reveals diverse carbon, sulfur, nitrogen, and hydrogen metabolisms.</title>
        <authorList>
            <person name="Justice N.B."/>
            <person name="Norman A."/>
            <person name="Brown C.T."/>
            <person name="Singh A."/>
            <person name="Thomas B.C."/>
            <person name="Banfield J.F."/>
        </authorList>
    </citation>
    <scope>NUCLEOTIDE SEQUENCE [LARGE SCALE GENOMIC DNA]</scope>
    <source>
        <strain evidence="11">AMDSBA3</strain>
    </source>
</reference>
<gene>
    <name evidence="11" type="ORF">C7B45_13625</name>
</gene>
<comment type="subcellular location">
    <subcellularLocation>
        <location evidence="1">Cytoplasm</location>
    </subcellularLocation>
</comment>
<feature type="domain" description="Thiolase C-terminal" evidence="10">
    <location>
        <begin position="258"/>
        <end position="379"/>
    </location>
</feature>
<dbReference type="CDD" id="cd00751">
    <property type="entry name" value="thiolase"/>
    <property type="match status" value="1"/>
</dbReference>
<dbReference type="PIRSF" id="PIRSF000429">
    <property type="entry name" value="Ac-CoA_Ac_transf"/>
    <property type="match status" value="1"/>
</dbReference>
<dbReference type="Gene3D" id="3.40.47.10">
    <property type="match status" value="1"/>
</dbReference>
<dbReference type="InterPro" id="IPR002155">
    <property type="entry name" value="Thiolase"/>
</dbReference>
<evidence type="ECO:0000256" key="6">
    <source>
        <dbReference type="ARBA" id="ARBA00051550"/>
    </source>
</evidence>
<evidence type="ECO:0000313" key="11">
    <source>
        <dbReference type="EMBL" id="PSR20723.1"/>
    </source>
</evidence>
<dbReference type="GO" id="GO:0003985">
    <property type="term" value="F:acetyl-CoA C-acetyltransferase activity"/>
    <property type="evidence" value="ECO:0007669"/>
    <property type="project" value="UniProtKB-EC"/>
</dbReference>
<dbReference type="SUPFAM" id="SSF53901">
    <property type="entry name" value="Thiolase-like"/>
    <property type="match status" value="2"/>
</dbReference>
<dbReference type="PROSITE" id="PS00098">
    <property type="entry name" value="THIOLASE_1"/>
    <property type="match status" value="1"/>
</dbReference>
<feature type="active site" description="Proton acceptor" evidence="7">
    <location>
        <position position="336"/>
    </location>
</feature>
<organism evidence="11 12">
    <name type="scientific">Sulfobacillus acidophilus</name>
    <dbReference type="NCBI Taxonomy" id="53633"/>
    <lineage>
        <taxon>Bacteria</taxon>
        <taxon>Bacillati</taxon>
        <taxon>Bacillota</taxon>
        <taxon>Clostridia</taxon>
        <taxon>Eubacteriales</taxon>
        <taxon>Clostridiales Family XVII. Incertae Sedis</taxon>
        <taxon>Sulfobacillus</taxon>
    </lineage>
</organism>
<dbReference type="InterPro" id="IPR020610">
    <property type="entry name" value="Thiolase_AS"/>
</dbReference>
<dbReference type="InterPro" id="IPR020615">
    <property type="entry name" value="Thiolase_acyl_enz_int_AS"/>
</dbReference>
<dbReference type="InterPro" id="IPR020616">
    <property type="entry name" value="Thiolase_N"/>
</dbReference>
<dbReference type="InterPro" id="IPR020617">
    <property type="entry name" value="Thiolase_C"/>
</dbReference>
<feature type="active site" description="Proton acceptor" evidence="7">
    <location>
        <position position="366"/>
    </location>
</feature>
<dbReference type="EMBL" id="PXYV01000052">
    <property type="protein sequence ID" value="PSR20723.1"/>
    <property type="molecule type" value="Genomic_DNA"/>
</dbReference>
<dbReference type="InterPro" id="IPR020613">
    <property type="entry name" value="Thiolase_CS"/>
</dbReference>
<evidence type="ECO:0000256" key="1">
    <source>
        <dbReference type="ARBA" id="ARBA00004496"/>
    </source>
</evidence>
<accession>A0A2T2WER9</accession>
<protein>
    <recommendedName>
        <fullName evidence="5">Acetyl-CoA acetyltransferase</fullName>
    </recommendedName>
</protein>
<evidence type="ECO:0000256" key="2">
    <source>
        <dbReference type="ARBA" id="ARBA00010982"/>
    </source>
</evidence>
<comment type="catalytic activity">
    <reaction evidence="6">
        <text>2 acetyl-CoA = acetoacetyl-CoA + CoA</text>
        <dbReference type="Rhea" id="RHEA:21036"/>
        <dbReference type="ChEBI" id="CHEBI:57286"/>
        <dbReference type="ChEBI" id="CHEBI:57287"/>
        <dbReference type="ChEBI" id="CHEBI:57288"/>
        <dbReference type="EC" id="2.3.1.9"/>
    </reaction>
</comment>
<dbReference type="AlphaFoldDB" id="A0A2T2WER9"/>
<dbReference type="NCBIfam" id="TIGR01930">
    <property type="entry name" value="AcCoA-C-Actrans"/>
    <property type="match status" value="1"/>
</dbReference>
<dbReference type="GO" id="GO:0005737">
    <property type="term" value="C:cytoplasm"/>
    <property type="evidence" value="ECO:0007669"/>
    <property type="project" value="UniProtKB-SubCell"/>
</dbReference>
<proteinExistence type="inferred from homology"/>